<dbReference type="EMBL" id="ANIY01002895">
    <property type="protein sequence ID" value="ETP38621.1"/>
    <property type="molecule type" value="Genomic_DNA"/>
</dbReference>
<organism evidence="1 2">
    <name type="scientific">Phytophthora nicotianae P10297</name>
    <dbReference type="NCBI Taxonomy" id="1317064"/>
    <lineage>
        <taxon>Eukaryota</taxon>
        <taxon>Sar</taxon>
        <taxon>Stramenopiles</taxon>
        <taxon>Oomycota</taxon>
        <taxon>Peronosporomycetes</taxon>
        <taxon>Peronosporales</taxon>
        <taxon>Peronosporaceae</taxon>
        <taxon>Phytophthora</taxon>
    </lineage>
</organism>
<dbReference type="Proteomes" id="UP000018948">
    <property type="component" value="Unassembled WGS sequence"/>
</dbReference>
<dbReference type="SUPFAM" id="SSF53098">
    <property type="entry name" value="Ribonuclease H-like"/>
    <property type="match status" value="1"/>
</dbReference>
<protein>
    <recommendedName>
        <fullName evidence="3">DUF659 domain-containing protein</fullName>
    </recommendedName>
</protein>
<proteinExistence type="predicted"/>
<name>W2YV54_PHYNI</name>
<evidence type="ECO:0000313" key="1">
    <source>
        <dbReference type="EMBL" id="ETP38621.1"/>
    </source>
</evidence>
<evidence type="ECO:0000313" key="2">
    <source>
        <dbReference type="Proteomes" id="UP000018948"/>
    </source>
</evidence>
<dbReference type="AlphaFoldDB" id="W2YV54"/>
<sequence length="146" mass="16053">MEQRGSVRAIQNRSGGRVNFLSDVWETIAKLHTLGCVIALFGRILFYDLKDSGDRHDGLALAEQMEGVIDELLPSEWKVGATVTDSTGQCSRVRRILAPCFANIAFTRCFAHDVNHLVKAILNSAFKNISKEAAGVEKFLNASTSK</sequence>
<evidence type="ECO:0008006" key="3">
    <source>
        <dbReference type="Google" id="ProtNLM"/>
    </source>
</evidence>
<reference evidence="1 2" key="1">
    <citation type="submission" date="2013-11" db="EMBL/GenBank/DDBJ databases">
        <title>The Genome Sequence of Phytophthora parasitica P10297.</title>
        <authorList>
            <consortium name="The Broad Institute Genomics Platform"/>
            <person name="Russ C."/>
            <person name="Tyler B."/>
            <person name="Panabieres F."/>
            <person name="Shan W."/>
            <person name="Tripathy S."/>
            <person name="Grunwald N."/>
            <person name="Machado M."/>
            <person name="Johnson C.S."/>
            <person name="Walker B."/>
            <person name="Young S.K."/>
            <person name="Zeng Q."/>
            <person name="Gargeya S."/>
            <person name="Fitzgerald M."/>
            <person name="Haas B."/>
            <person name="Abouelleil A."/>
            <person name="Allen A.W."/>
            <person name="Alvarado L."/>
            <person name="Arachchi H.M."/>
            <person name="Berlin A.M."/>
            <person name="Chapman S.B."/>
            <person name="Gainer-Dewar J."/>
            <person name="Goldberg J."/>
            <person name="Griggs A."/>
            <person name="Gujja S."/>
            <person name="Hansen M."/>
            <person name="Howarth C."/>
            <person name="Imamovic A."/>
            <person name="Ireland A."/>
            <person name="Larimer J."/>
            <person name="McCowan C."/>
            <person name="Murphy C."/>
            <person name="Pearson M."/>
            <person name="Poon T.W."/>
            <person name="Priest M."/>
            <person name="Roberts A."/>
            <person name="Saif S."/>
            <person name="Shea T."/>
            <person name="Sisk P."/>
            <person name="Sykes S."/>
            <person name="Wortman J."/>
            <person name="Nusbaum C."/>
            <person name="Birren B."/>
        </authorList>
    </citation>
    <scope>NUCLEOTIDE SEQUENCE [LARGE SCALE GENOMIC DNA]</scope>
    <source>
        <strain evidence="1 2">P10297</strain>
    </source>
</reference>
<dbReference type="InterPro" id="IPR012337">
    <property type="entry name" value="RNaseH-like_sf"/>
</dbReference>
<accession>W2YV54</accession>
<comment type="caution">
    <text evidence="1">The sequence shown here is derived from an EMBL/GenBank/DDBJ whole genome shotgun (WGS) entry which is preliminary data.</text>
</comment>
<gene>
    <name evidence="1" type="ORF">F442_13827</name>
</gene>